<proteinExistence type="predicted"/>
<dbReference type="Pfam" id="PF13460">
    <property type="entry name" value="NAD_binding_10"/>
    <property type="match status" value="1"/>
</dbReference>
<accession>A0A9W6M6B6</accession>
<dbReference type="InterPro" id="IPR036291">
    <property type="entry name" value="NAD(P)-bd_dom_sf"/>
</dbReference>
<dbReference type="PANTHER" id="PTHR43355">
    <property type="entry name" value="FLAVIN REDUCTASE (NADPH)"/>
    <property type="match status" value="1"/>
</dbReference>
<organism evidence="2 3">
    <name type="scientific">Microbacterium dextranolyticum</name>
    <dbReference type="NCBI Taxonomy" id="36806"/>
    <lineage>
        <taxon>Bacteria</taxon>
        <taxon>Bacillati</taxon>
        <taxon>Actinomycetota</taxon>
        <taxon>Actinomycetes</taxon>
        <taxon>Micrococcales</taxon>
        <taxon>Microbacteriaceae</taxon>
        <taxon>Microbacterium</taxon>
    </lineage>
</organism>
<comment type="caution">
    <text evidence="2">The sequence shown here is derived from an EMBL/GenBank/DDBJ whole genome shotgun (WGS) entry which is preliminary data.</text>
</comment>
<dbReference type="EMBL" id="BSER01000009">
    <property type="protein sequence ID" value="GLJ96299.1"/>
    <property type="molecule type" value="Genomic_DNA"/>
</dbReference>
<evidence type="ECO:0000313" key="3">
    <source>
        <dbReference type="Proteomes" id="UP001142291"/>
    </source>
</evidence>
<name>A0A9W6M6B6_9MICO</name>
<dbReference type="InterPro" id="IPR051606">
    <property type="entry name" value="Polyketide_Oxido-like"/>
</dbReference>
<protein>
    <submittedName>
        <fullName evidence="2">NAD-dependent epimerase</fullName>
    </submittedName>
</protein>
<feature type="domain" description="NAD(P)-binding" evidence="1">
    <location>
        <begin position="8"/>
        <end position="199"/>
    </location>
</feature>
<dbReference type="AlphaFoldDB" id="A0A9W6M6B6"/>
<sequence length="213" mass="22377">MAQIVVFGATGYAGGHIARELVSRGHAVLGVARTVPENGDGIEYVAGSIHDAELVRRVAHGADQIVVALHAHVDDGPQLAEALPLLAEVAQSEGARLSFVGGAGSLNVSEGGPRLFDTAEFPAEYKPEAVAHGAILDWLRTTDEKLDWFYVSPAAVFGSWVPGERTGTFRVGGDILLTDAEGNSSISGADYATAYVDEIEKAAHPRARLSVAY</sequence>
<reference evidence="2" key="1">
    <citation type="journal article" date="2014" name="Int. J. Syst. Evol. Microbiol.">
        <title>Complete genome sequence of Corynebacterium casei LMG S-19264T (=DSM 44701T), isolated from a smear-ripened cheese.</title>
        <authorList>
            <consortium name="US DOE Joint Genome Institute (JGI-PGF)"/>
            <person name="Walter F."/>
            <person name="Albersmeier A."/>
            <person name="Kalinowski J."/>
            <person name="Ruckert C."/>
        </authorList>
    </citation>
    <scope>NUCLEOTIDE SEQUENCE</scope>
    <source>
        <strain evidence="2">VKM Ac-1940</strain>
    </source>
</reference>
<dbReference type="InterPro" id="IPR016040">
    <property type="entry name" value="NAD(P)-bd_dom"/>
</dbReference>
<evidence type="ECO:0000313" key="2">
    <source>
        <dbReference type="EMBL" id="GLJ96299.1"/>
    </source>
</evidence>
<dbReference type="RefSeq" id="WP_204963284.1">
    <property type="nucleotide sequence ID" value="NZ_BAAAUR010000001.1"/>
</dbReference>
<dbReference type="Proteomes" id="UP001142291">
    <property type="component" value="Unassembled WGS sequence"/>
</dbReference>
<evidence type="ECO:0000259" key="1">
    <source>
        <dbReference type="Pfam" id="PF13460"/>
    </source>
</evidence>
<dbReference type="GO" id="GO:0016646">
    <property type="term" value="F:oxidoreductase activity, acting on the CH-NH group of donors, NAD or NADP as acceptor"/>
    <property type="evidence" value="ECO:0007669"/>
    <property type="project" value="TreeGrafter"/>
</dbReference>
<keyword evidence="3" id="KW-1185">Reference proteome</keyword>
<dbReference type="Gene3D" id="3.40.50.720">
    <property type="entry name" value="NAD(P)-binding Rossmann-like Domain"/>
    <property type="match status" value="1"/>
</dbReference>
<gene>
    <name evidence="2" type="ORF">GCM10017591_23620</name>
</gene>
<reference evidence="2" key="2">
    <citation type="submission" date="2023-01" db="EMBL/GenBank/DDBJ databases">
        <authorList>
            <person name="Sun Q."/>
            <person name="Evtushenko L."/>
        </authorList>
    </citation>
    <scope>NUCLEOTIDE SEQUENCE</scope>
    <source>
        <strain evidence="2">VKM Ac-1940</strain>
    </source>
</reference>
<dbReference type="PANTHER" id="PTHR43355:SF2">
    <property type="entry name" value="FLAVIN REDUCTASE (NADPH)"/>
    <property type="match status" value="1"/>
</dbReference>
<dbReference type="SUPFAM" id="SSF51735">
    <property type="entry name" value="NAD(P)-binding Rossmann-fold domains"/>
    <property type="match status" value="1"/>
</dbReference>